<keyword evidence="1" id="KW-1133">Transmembrane helix</keyword>
<keyword evidence="1" id="KW-0472">Membrane</keyword>
<dbReference type="Proteomes" id="UP000016895">
    <property type="component" value="Chromosome 1"/>
</dbReference>
<feature type="transmembrane region" description="Helical" evidence="1">
    <location>
        <begin position="69"/>
        <end position="87"/>
    </location>
</feature>
<keyword evidence="1" id="KW-0812">Transmembrane</keyword>
<protein>
    <submittedName>
        <fullName evidence="2">Uncharacterized protein</fullName>
    </submittedName>
</protein>
<keyword evidence="3" id="KW-1185">Reference proteome</keyword>
<proteinExistence type="predicted"/>
<evidence type="ECO:0000313" key="3">
    <source>
        <dbReference type="Proteomes" id="UP000016895"/>
    </source>
</evidence>
<gene>
    <name evidence="2" type="ORF">VIBNI_A3514</name>
</gene>
<dbReference type="RefSeq" id="WP_022551918.1">
    <property type="nucleotide sequence ID" value="NC_022528.1"/>
</dbReference>
<dbReference type="PATRIC" id="fig|1260221.3.peg.3332"/>
<reference evidence="2 3" key="1">
    <citation type="journal article" date="2013" name="ISME J.">
        <title>Comparative genomics of pathogenic lineages of Vibrio nigripulchritudo identifies virulence-associated traits.</title>
        <authorList>
            <person name="Goudenege D."/>
            <person name="Labreuche Y."/>
            <person name="Krin E."/>
            <person name="Ansquer D."/>
            <person name="Mangenot S."/>
            <person name="Calteau A."/>
            <person name="Medigue C."/>
            <person name="Mazel D."/>
            <person name="Polz M.F."/>
            <person name="Le Roux F."/>
        </authorList>
    </citation>
    <scope>NUCLEOTIDE SEQUENCE [LARGE SCALE GENOMIC DNA]</scope>
    <source>
        <strain evidence="3">SnF1</strain>
    </source>
</reference>
<sequence length="139" mass="16415">MTGLIGALFSPFVNLFRDHQVAKHKAAERKDRIEETKTLATIKRIEQGDNNATKLDEISLSNRGWKDEYLLIITTLPVMMAFVPEWVHYVDAGFKALENIPEYYWYALAMIYIDTFGFRHMLRRAFEIWLERQSKRMVI</sequence>
<feature type="transmembrane region" description="Helical" evidence="1">
    <location>
        <begin position="103"/>
        <end position="122"/>
    </location>
</feature>
<dbReference type="AlphaFoldDB" id="U4K2I1"/>
<organism evidence="2 3">
    <name type="scientific">Vibrio nigripulchritudo</name>
    <dbReference type="NCBI Taxonomy" id="28173"/>
    <lineage>
        <taxon>Bacteria</taxon>
        <taxon>Pseudomonadati</taxon>
        <taxon>Pseudomonadota</taxon>
        <taxon>Gammaproteobacteria</taxon>
        <taxon>Vibrionales</taxon>
        <taxon>Vibrionaceae</taxon>
        <taxon>Vibrio</taxon>
    </lineage>
</organism>
<evidence type="ECO:0000256" key="1">
    <source>
        <dbReference type="SAM" id="Phobius"/>
    </source>
</evidence>
<dbReference type="OrthoDB" id="6300880at2"/>
<evidence type="ECO:0000313" key="2">
    <source>
        <dbReference type="EMBL" id="CCO59491.1"/>
    </source>
</evidence>
<dbReference type="KEGG" id="vni:VIBNI_A3514"/>
<dbReference type="STRING" id="28173.VIBNI_A3514"/>
<dbReference type="EMBL" id="FO203526">
    <property type="protein sequence ID" value="CCO59491.1"/>
    <property type="molecule type" value="Genomic_DNA"/>
</dbReference>
<accession>U4K2I1</accession>
<name>U4K2I1_9VIBR</name>